<dbReference type="Pfam" id="PF04389">
    <property type="entry name" value="Peptidase_M28"/>
    <property type="match status" value="1"/>
</dbReference>
<dbReference type="EMBL" id="BARS01026471">
    <property type="protein sequence ID" value="GAG01153.1"/>
    <property type="molecule type" value="Genomic_DNA"/>
</dbReference>
<sequence length="133" mass="14915">LLGARHFAKNLPRTPYKFGILLDMVGDKNLRIPKEGYSVRMLPDLVDKVWKRAQLLKLSVFINRLGSEILDDHQPLIQAGVPIIDIIHVDLVGSKYWHTLEDTPDKCSPESLKQVGTLLLSLIYEGLGNSGTQ</sequence>
<reference evidence="2" key="1">
    <citation type="journal article" date="2014" name="Front. Microbiol.">
        <title>High frequency of phylogenetically diverse reductive dehalogenase-homologous genes in deep subseafloor sedimentary metagenomes.</title>
        <authorList>
            <person name="Kawai M."/>
            <person name="Futagami T."/>
            <person name="Toyoda A."/>
            <person name="Takaki Y."/>
            <person name="Nishi S."/>
            <person name="Hori S."/>
            <person name="Arai W."/>
            <person name="Tsubouchi T."/>
            <person name="Morono Y."/>
            <person name="Uchiyama I."/>
            <person name="Ito T."/>
            <person name="Fujiyama A."/>
            <person name="Inagaki F."/>
            <person name="Takami H."/>
        </authorList>
    </citation>
    <scope>NUCLEOTIDE SEQUENCE</scope>
    <source>
        <strain evidence="2">Expedition CK06-06</strain>
    </source>
</reference>
<name>X0ULC5_9ZZZZ</name>
<accession>X0ULC5</accession>
<gene>
    <name evidence="2" type="ORF">S01H1_41712</name>
</gene>
<dbReference type="SUPFAM" id="SSF53187">
    <property type="entry name" value="Zn-dependent exopeptidases"/>
    <property type="match status" value="1"/>
</dbReference>
<dbReference type="InterPro" id="IPR007484">
    <property type="entry name" value="Peptidase_M28"/>
</dbReference>
<feature type="domain" description="Peptidase M28" evidence="1">
    <location>
        <begin position="1"/>
        <end position="122"/>
    </location>
</feature>
<evidence type="ECO:0000259" key="1">
    <source>
        <dbReference type="Pfam" id="PF04389"/>
    </source>
</evidence>
<protein>
    <recommendedName>
        <fullName evidence="1">Peptidase M28 domain-containing protein</fullName>
    </recommendedName>
</protein>
<comment type="caution">
    <text evidence="2">The sequence shown here is derived from an EMBL/GenBank/DDBJ whole genome shotgun (WGS) entry which is preliminary data.</text>
</comment>
<dbReference type="AlphaFoldDB" id="X0ULC5"/>
<evidence type="ECO:0000313" key="2">
    <source>
        <dbReference type="EMBL" id="GAG01153.1"/>
    </source>
</evidence>
<proteinExistence type="predicted"/>
<feature type="non-terminal residue" evidence="2">
    <location>
        <position position="1"/>
    </location>
</feature>
<organism evidence="2">
    <name type="scientific">marine sediment metagenome</name>
    <dbReference type="NCBI Taxonomy" id="412755"/>
    <lineage>
        <taxon>unclassified sequences</taxon>
        <taxon>metagenomes</taxon>
        <taxon>ecological metagenomes</taxon>
    </lineage>
</organism>
<dbReference type="Gene3D" id="3.40.630.10">
    <property type="entry name" value="Zn peptidases"/>
    <property type="match status" value="1"/>
</dbReference>